<reference evidence="3" key="1">
    <citation type="journal article" date="2020" name="Stud. Mycol.">
        <title>101 Dothideomycetes genomes: a test case for predicting lifestyles and emergence of pathogens.</title>
        <authorList>
            <person name="Haridas S."/>
            <person name="Albert R."/>
            <person name="Binder M."/>
            <person name="Bloem J."/>
            <person name="Labutti K."/>
            <person name="Salamov A."/>
            <person name="Andreopoulos B."/>
            <person name="Baker S."/>
            <person name="Barry K."/>
            <person name="Bills G."/>
            <person name="Bluhm B."/>
            <person name="Cannon C."/>
            <person name="Castanera R."/>
            <person name="Culley D."/>
            <person name="Daum C."/>
            <person name="Ezra D."/>
            <person name="Gonzalez J."/>
            <person name="Henrissat B."/>
            <person name="Kuo A."/>
            <person name="Liang C."/>
            <person name="Lipzen A."/>
            <person name="Lutzoni F."/>
            <person name="Magnuson J."/>
            <person name="Mondo S."/>
            <person name="Nolan M."/>
            <person name="Ohm R."/>
            <person name="Pangilinan J."/>
            <person name="Park H.-J."/>
            <person name="Ramirez L."/>
            <person name="Alfaro M."/>
            <person name="Sun H."/>
            <person name="Tritt A."/>
            <person name="Yoshinaga Y."/>
            <person name="Zwiers L.-H."/>
            <person name="Turgeon B."/>
            <person name="Goodwin S."/>
            <person name="Spatafora J."/>
            <person name="Crous P."/>
            <person name="Grigoriev I."/>
        </authorList>
    </citation>
    <scope>NUCLEOTIDE SEQUENCE</scope>
    <source>
        <strain evidence="3">CBS 122681</strain>
    </source>
</reference>
<gene>
    <name evidence="3" type="ORF">K491DRAFT_709822</name>
</gene>
<accession>A0A6A6TU70</accession>
<dbReference type="Proteomes" id="UP000799324">
    <property type="component" value="Unassembled WGS sequence"/>
</dbReference>
<evidence type="ECO:0000256" key="2">
    <source>
        <dbReference type="SAM" id="SignalP"/>
    </source>
</evidence>
<keyword evidence="4" id="KW-1185">Reference proteome</keyword>
<name>A0A6A6TU70_9PLEO</name>
<evidence type="ECO:0000256" key="1">
    <source>
        <dbReference type="SAM" id="MobiDB-lite"/>
    </source>
</evidence>
<feature type="compositionally biased region" description="Low complexity" evidence="1">
    <location>
        <begin position="36"/>
        <end position="45"/>
    </location>
</feature>
<feature type="chain" id="PRO_5025329447" evidence="2">
    <location>
        <begin position="20"/>
        <end position="135"/>
    </location>
</feature>
<proteinExistence type="predicted"/>
<dbReference type="AlphaFoldDB" id="A0A6A6TU70"/>
<keyword evidence="2" id="KW-0732">Signal</keyword>
<feature type="region of interest" description="Disordered" evidence="1">
    <location>
        <begin position="30"/>
        <end position="53"/>
    </location>
</feature>
<organism evidence="3 4">
    <name type="scientific">Lophiostoma macrostomum CBS 122681</name>
    <dbReference type="NCBI Taxonomy" id="1314788"/>
    <lineage>
        <taxon>Eukaryota</taxon>
        <taxon>Fungi</taxon>
        <taxon>Dikarya</taxon>
        <taxon>Ascomycota</taxon>
        <taxon>Pezizomycotina</taxon>
        <taxon>Dothideomycetes</taxon>
        <taxon>Pleosporomycetidae</taxon>
        <taxon>Pleosporales</taxon>
        <taxon>Lophiostomataceae</taxon>
        <taxon>Lophiostoma</taxon>
    </lineage>
</organism>
<evidence type="ECO:0000313" key="3">
    <source>
        <dbReference type="EMBL" id="KAF2662458.1"/>
    </source>
</evidence>
<dbReference type="EMBL" id="MU004289">
    <property type="protein sequence ID" value="KAF2662458.1"/>
    <property type="molecule type" value="Genomic_DNA"/>
</dbReference>
<sequence>MSFSILPSASICGWLSAFATCVSNSRDYTPPPPSSSLPGSFPGAPVHRPLPQPPKPANKTILYKFGGQEHEVIVAGKCRHLIHPAYTKTYASLRCPKCTMSSLIENLAEKIAAVEWWPQGAYFRKADVALWDDGD</sequence>
<evidence type="ECO:0000313" key="4">
    <source>
        <dbReference type="Proteomes" id="UP000799324"/>
    </source>
</evidence>
<protein>
    <submittedName>
        <fullName evidence="3">Uncharacterized protein</fullName>
    </submittedName>
</protein>
<feature type="signal peptide" evidence="2">
    <location>
        <begin position="1"/>
        <end position="19"/>
    </location>
</feature>